<accession>A0A1H3H9U1</accession>
<evidence type="ECO:0000256" key="1">
    <source>
        <dbReference type="SAM" id="MobiDB-lite"/>
    </source>
</evidence>
<dbReference type="RefSeq" id="WP_091551324.1">
    <property type="nucleotide sequence ID" value="NZ_FNPH01000001.1"/>
</dbReference>
<feature type="region of interest" description="Disordered" evidence="1">
    <location>
        <begin position="42"/>
        <end position="85"/>
    </location>
</feature>
<dbReference type="OrthoDB" id="3372944at2"/>
<organism evidence="2 3">
    <name type="scientific">Micromonospora pattaloongensis</name>
    <dbReference type="NCBI Taxonomy" id="405436"/>
    <lineage>
        <taxon>Bacteria</taxon>
        <taxon>Bacillati</taxon>
        <taxon>Actinomycetota</taxon>
        <taxon>Actinomycetes</taxon>
        <taxon>Micromonosporales</taxon>
        <taxon>Micromonosporaceae</taxon>
        <taxon>Micromonospora</taxon>
    </lineage>
</organism>
<sequence length="182" mass="18791">MRGAVGFLVKGILRSRVGIALALAVIVLGVVGLARVLAGPNESSGLLTGTPNDPLVTVTPTTGDDGLVSVPPPPSPTARPGTPPPETVARSFAAAWVDHRDVPAARWRDRLRPLSTAELAGKLAEVDPVSVPADEVSGEPALTPLAAGLVEVAIDLDSGTLRLRLIGPDGRWLVDGVDWERG</sequence>
<evidence type="ECO:0000313" key="2">
    <source>
        <dbReference type="EMBL" id="SDY12252.1"/>
    </source>
</evidence>
<dbReference type="Proteomes" id="UP000242415">
    <property type="component" value="Unassembled WGS sequence"/>
</dbReference>
<keyword evidence="3" id="KW-1185">Reference proteome</keyword>
<evidence type="ECO:0000313" key="3">
    <source>
        <dbReference type="Proteomes" id="UP000242415"/>
    </source>
</evidence>
<reference evidence="3" key="1">
    <citation type="submission" date="2016-10" db="EMBL/GenBank/DDBJ databases">
        <authorList>
            <person name="Varghese N."/>
            <person name="Submissions S."/>
        </authorList>
    </citation>
    <scope>NUCLEOTIDE SEQUENCE [LARGE SCALE GENOMIC DNA]</scope>
    <source>
        <strain evidence="3">DSM 45245</strain>
    </source>
</reference>
<gene>
    <name evidence="2" type="ORF">SAMN05444365_101744</name>
</gene>
<dbReference type="STRING" id="405436.SAMN05444365_101744"/>
<feature type="compositionally biased region" description="Polar residues" evidence="1">
    <location>
        <begin position="42"/>
        <end position="51"/>
    </location>
</feature>
<name>A0A1H3H9U1_9ACTN</name>
<dbReference type="AlphaFoldDB" id="A0A1H3H9U1"/>
<proteinExistence type="predicted"/>
<feature type="compositionally biased region" description="Pro residues" evidence="1">
    <location>
        <begin position="70"/>
        <end position="85"/>
    </location>
</feature>
<protein>
    <submittedName>
        <fullName evidence="2">Uncharacterized protein</fullName>
    </submittedName>
</protein>
<dbReference type="EMBL" id="FNPH01000001">
    <property type="protein sequence ID" value="SDY12252.1"/>
    <property type="molecule type" value="Genomic_DNA"/>
</dbReference>